<evidence type="ECO:0000256" key="2">
    <source>
        <dbReference type="ARBA" id="ARBA00009677"/>
    </source>
</evidence>
<proteinExistence type="inferred from homology"/>
<dbReference type="RefSeq" id="WP_148952026.1">
    <property type="nucleotide sequence ID" value="NZ_CP043312.1"/>
</dbReference>
<dbReference type="GO" id="GO:0009425">
    <property type="term" value="C:bacterial-type flagellum basal body"/>
    <property type="evidence" value="ECO:0007669"/>
    <property type="project" value="UniProtKB-SubCell"/>
</dbReference>
<comment type="subcellular location">
    <subcellularLocation>
        <location evidence="1">Bacterial flagellum basal body</location>
    </subcellularLocation>
</comment>
<dbReference type="GO" id="GO:0071978">
    <property type="term" value="P:bacterial-type flagellum-dependent swarming motility"/>
    <property type="evidence" value="ECO:0007669"/>
    <property type="project" value="TreeGrafter"/>
</dbReference>
<dbReference type="OrthoDB" id="9804559at2"/>
<dbReference type="InterPro" id="IPR037925">
    <property type="entry name" value="FlgE/F/G-like"/>
</dbReference>
<keyword evidence="4" id="KW-1133">Transmembrane helix</keyword>
<feature type="transmembrane region" description="Helical" evidence="4">
    <location>
        <begin position="7"/>
        <end position="25"/>
    </location>
</feature>
<name>A0A5C0UHM5_9RICK</name>
<evidence type="ECO:0000256" key="3">
    <source>
        <dbReference type="ARBA" id="ARBA00023143"/>
    </source>
</evidence>
<dbReference type="SUPFAM" id="SSF117143">
    <property type="entry name" value="Flagellar hook protein flgE"/>
    <property type="match status" value="1"/>
</dbReference>
<organism evidence="5 6">
    <name type="scientific">Candidatus Sneabacter namystus</name>
    <dbReference type="NCBI Taxonomy" id="2601646"/>
    <lineage>
        <taxon>Bacteria</taxon>
        <taxon>Pseudomonadati</taxon>
        <taxon>Pseudomonadota</taxon>
        <taxon>Alphaproteobacteria</taxon>
        <taxon>Rickettsiales</taxon>
        <taxon>Rickettsiaceae</taxon>
        <taxon>Rickettsieae</taxon>
        <taxon>Candidatus Sneabacter</taxon>
    </lineage>
</organism>
<dbReference type="PANTHER" id="PTHR30435">
    <property type="entry name" value="FLAGELLAR PROTEIN"/>
    <property type="match status" value="1"/>
</dbReference>
<dbReference type="PROSITE" id="PS00588">
    <property type="entry name" value="FLAGELLA_BB_ROD"/>
    <property type="match status" value="1"/>
</dbReference>
<accession>A0A5C0UHM5</accession>
<reference evidence="5 6" key="1">
    <citation type="submission" date="2019-08" db="EMBL/GenBank/DDBJ databases">
        <title>Highly reduced genomes of protist endosymbionts show evolutionary convergence.</title>
        <authorList>
            <person name="George E."/>
            <person name="Husnik F."/>
            <person name="Tashyreva D."/>
            <person name="Prokopchuk G."/>
            <person name="Horak A."/>
            <person name="Kwong W.K."/>
            <person name="Lukes J."/>
            <person name="Keeling P.J."/>
        </authorList>
    </citation>
    <scope>NUCLEOTIDE SEQUENCE [LARGE SCALE GENOMIC DNA]</scope>
    <source>
        <strain evidence="5">1621</strain>
    </source>
</reference>
<keyword evidence="3" id="KW-0975">Bacterial flagellum</keyword>
<keyword evidence="4" id="KW-0812">Transmembrane</keyword>
<evidence type="ECO:0000313" key="5">
    <source>
        <dbReference type="EMBL" id="QEK39665.1"/>
    </source>
</evidence>
<protein>
    <recommendedName>
        <fullName evidence="7">Flagellar basal body protein</fullName>
    </recommendedName>
</protein>
<dbReference type="Proteomes" id="UP000323844">
    <property type="component" value="Chromosome"/>
</dbReference>
<evidence type="ECO:0008006" key="7">
    <source>
        <dbReference type="Google" id="ProtNLM"/>
    </source>
</evidence>
<dbReference type="EMBL" id="CP043312">
    <property type="protein sequence ID" value="QEK39665.1"/>
    <property type="molecule type" value="Genomic_DNA"/>
</dbReference>
<sequence>MISKNTINIVLPITSLLIISIIHYSCKANNAGYCALSRQIVSKKCVETAANNIANKNTYGFISLDPVLKSKNLKRRKGAVLPYIKSTIAVEKKRQFRKTNRNLDIAAEQGWFKLIAKGKYFYTLNGHIGIDAEGMLIDCSGNYFLDVNNQPISLPESYDSIYVNTSGDVVANIGTKQEIIARIGIFLLDEKNLQPIGKSLYKGKELQSMEDVAIMSGTLIQSNVDCFKEMTIASEKKLEYECSTDVLSTTFRIEKSTIDCLPNLR</sequence>
<comment type="similarity">
    <text evidence="2">Belongs to the flagella basal body rod proteins family.</text>
</comment>
<evidence type="ECO:0000256" key="1">
    <source>
        <dbReference type="ARBA" id="ARBA00004117"/>
    </source>
</evidence>
<keyword evidence="4" id="KW-0472">Membrane</keyword>
<dbReference type="AlphaFoldDB" id="A0A5C0UHM5"/>
<evidence type="ECO:0000256" key="4">
    <source>
        <dbReference type="SAM" id="Phobius"/>
    </source>
</evidence>
<dbReference type="PANTHER" id="PTHR30435:SF19">
    <property type="entry name" value="FLAGELLAR BASAL-BODY ROD PROTEIN FLGG"/>
    <property type="match status" value="1"/>
</dbReference>
<keyword evidence="6" id="KW-1185">Reference proteome</keyword>
<dbReference type="KEGG" id="snay:FZC37_01820"/>
<gene>
    <name evidence="5" type="ORF">FZC37_01820</name>
</gene>
<dbReference type="InterPro" id="IPR019776">
    <property type="entry name" value="Flagellar_basal_body_rod_CS"/>
</dbReference>
<evidence type="ECO:0000313" key="6">
    <source>
        <dbReference type="Proteomes" id="UP000323844"/>
    </source>
</evidence>